<dbReference type="Proteomes" id="UP000051491">
    <property type="component" value="Unassembled WGS sequence"/>
</dbReference>
<evidence type="ECO:0000256" key="4">
    <source>
        <dbReference type="ARBA" id="ARBA00022692"/>
    </source>
</evidence>
<keyword evidence="8" id="KW-0449">Lipoprotein</keyword>
<evidence type="ECO:0000313" key="8">
    <source>
        <dbReference type="EMBL" id="KRN81903.1"/>
    </source>
</evidence>
<accession>A0A0R2JXG5</accession>
<feature type="transmembrane region" description="Helical" evidence="7">
    <location>
        <begin position="239"/>
        <end position="256"/>
    </location>
</feature>
<keyword evidence="4 7" id="KW-0812">Transmembrane</keyword>
<feature type="transmembrane region" description="Helical" evidence="7">
    <location>
        <begin position="209"/>
        <end position="227"/>
    </location>
</feature>
<dbReference type="HAMAP" id="MF_01147">
    <property type="entry name" value="Lgt"/>
    <property type="match status" value="1"/>
</dbReference>
<dbReference type="NCBIfam" id="TIGR00544">
    <property type="entry name" value="lgt"/>
    <property type="match status" value="1"/>
</dbReference>
<evidence type="ECO:0000256" key="6">
    <source>
        <dbReference type="ARBA" id="ARBA00023136"/>
    </source>
</evidence>
<feature type="transmembrane region" description="Helical" evidence="7">
    <location>
        <begin position="94"/>
        <end position="111"/>
    </location>
</feature>
<comment type="subcellular location">
    <subcellularLocation>
        <location evidence="7">Cell membrane</location>
        <topology evidence="7">Multi-pass membrane protein</topology>
    </subcellularLocation>
</comment>
<dbReference type="GO" id="GO:0005886">
    <property type="term" value="C:plasma membrane"/>
    <property type="evidence" value="ECO:0007669"/>
    <property type="project" value="UniProtKB-SubCell"/>
</dbReference>
<comment type="pathway">
    <text evidence="7">Protein modification; lipoprotein biosynthesis (diacylglyceryl transfer).</text>
</comment>
<keyword evidence="3 7" id="KW-0808">Transferase</keyword>
<dbReference type="GO" id="GO:0042158">
    <property type="term" value="P:lipoprotein biosynthetic process"/>
    <property type="evidence" value="ECO:0007669"/>
    <property type="project" value="UniProtKB-UniRule"/>
</dbReference>
<name>A0A0R2JXG5_9LACO</name>
<evidence type="ECO:0000313" key="9">
    <source>
        <dbReference type="Proteomes" id="UP000051491"/>
    </source>
</evidence>
<evidence type="ECO:0000256" key="7">
    <source>
        <dbReference type="HAMAP-Rule" id="MF_01147"/>
    </source>
</evidence>
<dbReference type="STRING" id="89059.LAC1533_0836"/>
<comment type="caution">
    <text evidence="8">The sequence shown here is derived from an EMBL/GenBank/DDBJ whole genome shotgun (WGS) entry which is preliminary data.</text>
</comment>
<organism evidence="8 9">
    <name type="scientific">Ligilactobacillus acidipiscis</name>
    <dbReference type="NCBI Taxonomy" id="89059"/>
    <lineage>
        <taxon>Bacteria</taxon>
        <taxon>Bacillati</taxon>
        <taxon>Bacillota</taxon>
        <taxon>Bacilli</taxon>
        <taxon>Lactobacillales</taxon>
        <taxon>Lactobacillaceae</taxon>
        <taxon>Ligilactobacillus</taxon>
    </lineage>
</organism>
<evidence type="ECO:0000256" key="2">
    <source>
        <dbReference type="ARBA" id="ARBA00022475"/>
    </source>
</evidence>
<evidence type="ECO:0000256" key="3">
    <source>
        <dbReference type="ARBA" id="ARBA00022679"/>
    </source>
</evidence>
<dbReference type="PROSITE" id="PS01311">
    <property type="entry name" value="LGT"/>
    <property type="match status" value="1"/>
</dbReference>
<dbReference type="GO" id="GO:0008961">
    <property type="term" value="F:phosphatidylglycerol-prolipoprotein diacylglyceryl transferase activity"/>
    <property type="evidence" value="ECO:0007669"/>
    <property type="project" value="UniProtKB-UniRule"/>
</dbReference>
<keyword evidence="2 7" id="KW-1003">Cell membrane</keyword>
<dbReference type="Pfam" id="PF01790">
    <property type="entry name" value="LGT"/>
    <property type="match status" value="1"/>
</dbReference>
<dbReference type="InterPro" id="IPR001640">
    <property type="entry name" value="Lgt"/>
</dbReference>
<protein>
    <recommendedName>
        <fullName evidence="7">Phosphatidylglycerol--prolipoprotein diacylglyceryl transferase</fullName>
        <ecNumber evidence="7">2.5.1.145</ecNumber>
    </recommendedName>
</protein>
<dbReference type="PANTHER" id="PTHR30589:SF0">
    <property type="entry name" value="PHOSPHATIDYLGLYCEROL--PROLIPOPROTEIN DIACYLGLYCERYL TRANSFERASE"/>
    <property type="match status" value="1"/>
</dbReference>
<dbReference type="PATRIC" id="fig|89059.3.peg.1831"/>
<dbReference type="EMBL" id="JQBK01000058">
    <property type="protein sequence ID" value="KRN81903.1"/>
    <property type="molecule type" value="Genomic_DNA"/>
</dbReference>
<comment type="catalytic activity">
    <reaction evidence="7">
        <text>L-cysteinyl-[prolipoprotein] + a 1,2-diacyl-sn-glycero-3-phospho-(1'-sn-glycerol) = an S-1,2-diacyl-sn-glyceryl-L-cysteinyl-[prolipoprotein] + sn-glycerol 1-phosphate + H(+)</text>
        <dbReference type="Rhea" id="RHEA:56712"/>
        <dbReference type="Rhea" id="RHEA-COMP:14679"/>
        <dbReference type="Rhea" id="RHEA-COMP:14680"/>
        <dbReference type="ChEBI" id="CHEBI:15378"/>
        <dbReference type="ChEBI" id="CHEBI:29950"/>
        <dbReference type="ChEBI" id="CHEBI:57685"/>
        <dbReference type="ChEBI" id="CHEBI:64716"/>
        <dbReference type="ChEBI" id="CHEBI:140658"/>
        <dbReference type="EC" id="2.5.1.145"/>
    </reaction>
</comment>
<comment type="function">
    <text evidence="7">Catalyzes the transfer of the diacylglyceryl group from phosphatidylglycerol to the sulfhydryl group of the N-terminal cysteine of a prolipoprotein, the first step in the formation of mature lipoproteins.</text>
</comment>
<dbReference type="RefSeq" id="WP_056988130.1">
    <property type="nucleotide sequence ID" value="NZ_JQBK01000058.1"/>
</dbReference>
<proteinExistence type="inferred from homology"/>
<evidence type="ECO:0000256" key="5">
    <source>
        <dbReference type="ARBA" id="ARBA00022989"/>
    </source>
</evidence>
<feature type="transmembrane region" description="Helical" evidence="7">
    <location>
        <begin position="20"/>
        <end position="39"/>
    </location>
</feature>
<feature type="binding site" evidence="7">
    <location>
        <position position="137"/>
    </location>
    <ligand>
        <name>a 1,2-diacyl-sn-glycero-3-phospho-(1'-sn-glycerol)</name>
        <dbReference type="ChEBI" id="CHEBI:64716"/>
    </ligand>
</feature>
<evidence type="ECO:0000256" key="1">
    <source>
        <dbReference type="ARBA" id="ARBA00007150"/>
    </source>
</evidence>
<feature type="transmembrane region" description="Helical" evidence="7">
    <location>
        <begin position="118"/>
        <end position="136"/>
    </location>
</feature>
<feature type="transmembrane region" description="Helical" evidence="7">
    <location>
        <begin position="51"/>
        <end position="74"/>
    </location>
</feature>
<dbReference type="EC" id="2.5.1.145" evidence="7"/>
<keyword evidence="6 7" id="KW-0472">Membrane</keyword>
<comment type="similarity">
    <text evidence="1 7">Belongs to the Lgt family.</text>
</comment>
<reference evidence="8 9" key="1">
    <citation type="journal article" date="2015" name="Genome Announc.">
        <title>Expanding the biotechnology potential of lactobacilli through comparative genomics of 213 strains and associated genera.</title>
        <authorList>
            <person name="Sun Z."/>
            <person name="Harris H.M."/>
            <person name="McCann A."/>
            <person name="Guo C."/>
            <person name="Argimon S."/>
            <person name="Zhang W."/>
            <person name="Yang X."/>
            <person name="Jeffery I.B."/>
            <person name="Cooney J.C."/>
            <person name="Kagawa T.F."/>
            <person name="Liu W."/>
            <person name="Song Y."/>
            <person name="Salvetti E."/>
            <person name="Wrobel A."/>
            <person name="Rasinkangas P."/>
            <person name="Parkhill J."/>
            <person name="Rea M.C."/>
            <person name="O'Sullivan O."/>
            <person name="Ritari J."/>
            <person name="Douillard F.P."/>
            <person name="Paul Ross R."/>
            <person name="Yang R."/>
            <person name="Briner A.E."/>
            <person name="Felis G.E."/>
            <person name="de Vos W.M."/>
            <person name="Barrangou R."/>
            <person name="Klaenhammer T.R."/>
            <person name="Caufield P.W."/>
            <person name="Cui Y."/>
            <person name="Zhang H."/>
            <person name="O'Toole P.W."/>
        </authorList>
    </citation>
    <scope>NUCLEOTIDE SEQUENCE [LARGE SCALE GENOMIC DNA]</scope>
    <source>
        <strain evidence="8 9">DSM 15353</strain>
    </source>
</reference>
<dbReference type="UniPathway" id="UPA00664"/>
<dbReference type="OrthoDB" id="871140at2"/>
<feature type="transmembrane region" description="Helical" evidence="7">
    <location>
        <begin position="179"/>
        <end position="197"/>
    </location>
</feature>
<gene>
    <name evidence="7" type="primary">lgt</name>
    <name evidence="8" type="ORF">IV43_GL001717</name>
</gene>
<dbReference type="AlphaFoldDB" id="A0A0R2JXG5"/>
<dbReference type="PANTHER" id="PTHR30589">
    <property type="entry name" value="PROLIPOPROTEIN DIACYLGLYCERYL TRANSFERASE"/>
    <property type="match status" value="1"/>
</dbReference>
<sequence length="282" mass="32707">MDLVLGALNPIALKFGPFEIRWYGVIIACGVILAAALSVKEGQKCGLKDDYFYDFLLWALPFSLIGARLYYVIFESPYYLANPSEIYRIWDGGIAIYGCLIAAVLVLLVYCRHQQISSWLFLDVIAPNVILAQGIGRWGNFMNQEAHGRVTSLNFLQNLHLPHFIIDQMNINGIYYQPTFLYESVWDVLGFVILILLRRKNHLFKQGEVFFGYVIWYSFGRFFVEGMRTDSLMLGPLRVSQWLSLALFIGSILWLLHRRYWQPYAPWYLDGQQSFAKQDQEK</sequence>
<keyword evidence="5 7" id="KW-1133">Transmembrane helix</keyword>